<dbReference type="PANTHER" id="PTHR42789">
    <property type="entry name" value="D-ISOMER SPECIFIC 2-HYDROXYACID DEHYDROGENASE FAMILY PROTEIN (AFU_ORTHOLOGUE AFUA_6G10090)"/>
    <property type="match status" value="1"/>
</dbReference>
<dbReference type="CDD" id="cd12169">
    <property type="entry name" value="PGDH_like_1"/>
    <property type="match status" value="1"/>
</dbReference>
<dbReference type="Pfam" id="PF02826">
    <property type="entry name" value="2-Hacid_dh_C"/>
    <property type="match status" value="1"/>
</dbReference>
<dbReference type="SUPFAM" id="SSF51735">
    <property type="entry name" value="NAD(P)-binding Rossmann-fold domains"/>
    <property type="match status" value="1"/>
</dbReference>
<proteinExistence type="inferred from homology"/>
<dbReference type="KEGG" id="sroi:IAG44_04065"/>
<evidence type="ECO:0000259" key="6">
    <source>
        <dbReference type="Pfam" id="PF02826"/>
    </source>
</evidence>
<dbReference type="FunFam" id="3.40.50.720:FF:000203">
    <property type="entry name" value="D-3-phosphoglycerate dehydrogenase (SerA)"/>
    <property type="match status" value="1"/>
</dbReference>
<organism evidence="7 8">
    <name type="scientific">Streptomyces roseirectus</name>
    <dbReference type="NCBI Taxonomy" id="2768066"/>
    <lineage>
        <taxon>Bacteria</taxon>
        <taxon>Bacillati</taxon>
        <taxon>Actinomycetota</taxon>
        <taxon>Actinomycetes</taxon>
        <taxon>Kitasatosporales</taxon>
        <taxon>Streptomycetaceae</taxon>
        <taxon>Streptomyces</taxon>
    </lineage>
</organism>
<feature type="domain" description="D-isomer specific 2-hydroxyacid dehydrogenase catalytic" evidence="5">
    <location>
        <begin position="33"/>
        <end position="314"/>
    </location>
</feature>
<dbReference type="PANTHER" id="PTHR42789:SF1">
    <property type="entry name" value="D-ISOMER SPECIFIC 2-HYDROXYACID DEHYDROGENASE FAMILY PROTEIN (AFU_ORTHOLOGUE AFUA_6G10090)"/>
    <property type="match status" value="1"/>
</dbReference>
<dbReference type="Gene3D" id="3.40.50.720">
    <property type="entry name" value="NAD(P)-binding Rossmann-like Domain"/>
    <property type="match status" value="2"/>
</dbReference>
<gene>
    <name evidence="7" type="ORF">IAG44_04065</name>
</gene>
<dbReference type="EMBL" id="CP060828">
    <property type="protein sequence ID" value="QNP68714.1"/>
    <property type="molecule type" value="Genomic_DNA"/>
</dbReference>
<dbReference type="Proteomes" id="UP000516052">
    <property type="component" value="Chromosome"/>
</dbReference>
<dbReference type="GO" id="GO:0051287">
    <property type="term" value="F:NAD binding"/>
    <property type="evidence" value="ECO:0007669"/>
    <property type="project" value="InterPro"/>
</dbReference>
<dbReference type="RefSeq" id="WP_187745753.1">
    <property type="nucleotide sequence ID" value="NZ_CP060828.1"/>
</dbReference>
<accession>A0A7H0I7E8</accession>
<evidence type="ECO:0000256" key="2">
    <source>
        <dbReference type="ARBA" id="ARBA00023002"/>
    </source>
</evidence>
<dbReference type="InterPro" id="IPR006140">
    <property type="entry name" value="D-isomer_DH_NAD-bd"/>
</dbReference>
<dbReference type="AlphaFoldDB" id="A0A7H0I7E8"/>
<comment type="similarity">
    <text evidence="1 4">Belongs to the D-isomer specific 2-hydroxyacid dehydrogenase family.</text>
</comment>
<reference evidence="7 8" key="1">
    <citation type="submission" date="2020-08" db="EMBL/GenBank/DDBJ databases">
        <title>A novel species.</title>
        <authorList>
            <person name="Gao J."/>
        </authorList>
    </citation>
    <scope>NUCLEOTIDE SEQUENCE [LARGE SCALE GENOMIC DNA]</scope>
    <source>
        <strain evidence="7 8">CRXT-G-22</strain>
    </source>
</reference>
<evidence type="ECO:0000313" key="7">
    <source>
        <dbReference type="EMBL" id="QNP68714.1"/>
    </source>
</evidence>
<evidence type="ECO:0000256" key="4">
    <source>
        <dbReference type="RuleBase" id="RU003719"/>
    </source>
</evidence>
<sequence>MTLRCAVLDDYQGVALTYADWSGLSGVEVRTLRENITDRDRLAAEIGDCEIVVAMRERTPFDAELLRRLPTLRLLVTTGMRNASIDLAAAAERGVTVCGTASNATPPAELTWALLLGLARHLTAESNALRENGPWQSTVGQDLAGRTLGLLGLGRLGRQVARVAKAFDMDVLAWSQNLTHRRAADAGAQLAASKEDLLSRSDFVSIHLVLSDRTRGLLGEPELRAMRPHAYLVNTSRAPIVDHDALVRALREGWIAGAGLDVFETEPLPADDPLRTLPNVLATPHLGYVTDRNYRTFYPEAVENIAAFLAGEPVRVLTPN</sequence>
<feature type="domain" description="D-isomer specific 2-hydroxyacid dehydrogenase NAD-binding" evidence="6">
    <location>
        <begin position="113"/>
        <end position="287"/>
    </location>
</feature>
<evidence type="ECO:0000256" key="1">
    <source>
        <dbReference type="ARBA" id="ARBA00005854"/>
    </source>
</evidence>
<keyword evidence="2 4" id="KW-0560">Oxidoreductase</keyword>
<evidence type="ECO:0000313" key="8">
    <source>
        <dbReference type="Proteomes" id="UP000516052"/>
    </source>
</evidence>
<dbReference type="GO" id="GO:0016616">
    <property type="term" value="F:oxidoreductase activity, acting on the CH-OH group of donors, NAD or NADP as acceptor"/>
    <property type="evidence" value="ECO:0007669"/>
    <property type="project" value="InterPro"/>
</dbReference>
<dbReference type="InterPro" id="IPR006139">
    <property type="entry name" value="D-isomer_2_OHA_DH_cat_dom"/>
</dbReference>
<protein>
    <submittedName>
        <fullName evidence="7">D-2-hydroxyacid dehydrogenase family protein</fullName>
    </submittedName>
</protein>
<evidence type="ECO:0000259" key="5">
    <source>
        <dbReference type="Pfam" id="PF00389"/>
    </source>
</evidence>
<dbReference type="InterPro" id="IPR050857">
    <property type="entry name" value="D-2-hydroxyacid_DH"/>
</dbReference>
<name>A0A7H0I7E8_9ACTN</name>
<keyword evidence="3" id="KW-0520">NAD</keyword>
<dbReference type="InterPro" id="IPR036291">
    <property type="entry name" value="NAD(P)-bd_dom_sf"/>
</dbReference>
<dbReference type="Pfam" id="PF00389">
    <property type="entry name" value="2-Hacid_dh"/>
    <property type="match status" value="1"/>
</dbReference>
<keyword evidence="8" id="KW-1185">Reference proteome</keyword>
<dbReference type="SUPFAM" id="SSF52283">
    <property type="entry name" value="Formate/glycerate dehydrogenase catalytic domain-like"/>
    <property type="match status" value="1"/>
</dbReference>
<evidence type="ECO:0000256" key="3">
    <source>
        <dbReference type="ARBA" id="ARBA00023027"/>
    </source>
</evidence>